<dbReference type="PANTHER" id="PTHR42648">
    <property type="entry name" value="TRANSPOSASE, PUTATIVE-RELATED"/>
    <property type="match status" value="1"/>
</dbReference>
<reference evidence="3" key="1">
    <citation type="journal article" date="2019" name="Sci. Rep.">
        <title>Draft genome of Tanacetum cinerariifolium, the natural source of mosquito coil.</title>
        <authorList>
            <person name="Yamashiro T."/>
            <person name="Shiraishi A."/>
            <person name="Satake H."/>
            <person name="Nakayama K."/>
        </authorList>
    </citation>
    <scope>NUCLEOTIDE SEQUENCE</scope>
</reference>
<sequence length="380" mass="43303">MDLCEPMRVARINGKKYILIIVDDYSRFTWVKFLASKDEAPSFIIKFLKMIQVRLNAAVRDIHIDNGTEFVNQTLRDYYEHVSISHETSIAITPQQNGVVEPQNCTLVKAARIMLIYAKGKLQAKADIGIFIGYAPKNKAYCIYNRCTRKIIETIHVDFDEPTTMASEQSSLELALHEMTHATLSSGLVLNPPHSALFVPPSRHEWDLVFQPVFDEFFSPPASVASPVPVEEAPAPVESTGSPSLTTDDQDAPSLIEPKMYKESCWIKVMQEELHEFERLKVWELVPLPNKVMVITLKWIYKAPYAWYDLLSSFMLSHGFSKGTVDLTLFISKKGKDILQLANIFTKALCRERIEFLIDKLGMRIFTHETLKELADEAEE</sequence>
<dbReference type="PANTHER" id="PTHR42648:SF21">
    <property type="entry name" value="CYSTEINE-RICH RLK (RECEPTOR-LIKE PROTEIN KINASE) 8"/>
    <property type="match status" value="1"/>
</dbReference>
<comment type="caution">
    <text evidence="3">The sequence shown here is derived from an EMBL/GenBank/DDBJ whole genome shotgun (WGS) entry which is preliminary data.</text>
</comment>
<dbReference type="InterPro" id="IPR012337">
    <property type="entry name" value="RNaseH-like_sf"/>
</dbReference>
<feature type="region of interest" description="Disordered" evidence="1">
    <location>
        <begin position="225"/>
        <end position="252"/>
    </location>
</feature>
<dbReference type="Gene3D" id="3.30.420.10">
    <property type="entry name" value="Ribonuclease H-like superfamily/Ribonuclease H"/>
    <property type="match status" value="1"/>
</dbReference>
<evidence type="ECO:0000259" key="2">
    <source>
        <dbReference type="PROSITE" id="PS50994"/>
    </source>
</evidence>
<dbReference type="InterPro" id="IPR036397">
    <property type="entry name" value="RNaseH_sf"/>
</dbReference>
<dbReference type="GO" id="GO:0003676">
    <property type="term" value="F:nucleic acid binding"/>
    <property type="evidence" value="ECO:0007669"/>
    <property type="project" value="InterPro"/>
</dbReference>
<name>A0A6L2LBW4_TANCI</name>
<protein>
    <submittedName>
        <fullName evidence="3">Integrase, catalytic region, zinc finger, CCHC-type, peptidase aspartic, catalytic</fullName>
    </submittedName>
</protein>
<organism evidence="3">
    <name type="scientific">Tanacetum cinerariifolium</name>
    <name type="common">Dalmatian daisy</name>
    <name type="synonym">Chrysanthemum cinerariifolium</name>
    <dbReference type="NCBI Taxonomy" id="118510"/>
    <lineage>
        <taxon>Eukaryota</taxon>
        <taxon>Viridiplantae</taxon>
        <taxon>Streptophyta</taxon>
        <taxon>Embryophyta</taxon>
        <taxon>Tracheophyta</taxon>
        <taxon>Spermatophyta</taxon>
        <taxon>Magnoliopsida</taxon>
        <taxon>eudicotyledons</taxon>
        <taxon>Gunneridae</taxon>
        <taxon>Pentapetalae</taxon>
        <taxon>asterids</taxon>
        <taxon>campanulids</taxon>
        <taxon>Asterales</taxon>
        <taxon>Asteraceae</taxon>
        <taxon>Asteroideae</taxon>
        <taxon>Anthemideae</taxon>
        <taxon>Anthemidinae</taxon>
        <taxon>Tanacetum</taxon>
    </lineage>
</organism>
<proteinExistence type="predicted"/>
<dbReference type="InterPro" id="IPR001584">
    <property type="entry name" value="Integrase_cat-core"/>
</dbReference>
<dbReference type="Pfam" id="PF25597">
    <property type="entry name" value="SH3_retrovirus"/>
    <property type="match status" value="1"/>
</dbReference>
<dbReference type="InterPro" id="IPR057670">
    <property type="entry name" value="SH3_retrovirus"/>
</dbReference>
<gene>
    <name evidence="3" type="ORF">Tci_030607</name>
</gene>
<feature type="compositionally biased region" description="Low complexity" evidence="1">
    <location>
        <begin position="225"/>
        <end position="239"/>
    </location>
</feature>
<evidence type="ECO:0000256" key="1">
    <source>
        <dbReference type="SAM" id="MobiDB-lite"/>
    </source>
</evidence>
<dbReference type="PROSITE" id="PS50994">
    <property type="entry name" value="INTEGRASE"/>
    <property type="match status" value="1"/>
</dbReference>
<dbReference type="InterPro" id="IPR039537">
    <property type="entry name" value="Retrotran_Ty1/copia-like"/>
</dbReference>
<accession>A0A6L2LBW4</accession>
<dbReference type="GO" id="GO:0015074">
    <property type="term" value="P:DNA integration"/>
    <property type="evidence" value="ECO:0007669"/>
    <property type="project" value="InterPro"/>
</dbReference>
<dbReference type="AlphaFoldDB" id="A0A6L2LBW4"/>
<dbReference type="Pfam" id="PF00665">
    <property type="entry name" value="rve"/>
    <property type="match status" value="1"/>
</dbReference>
<feature type="domain" description="Integrase catalytic" evidence="2">
    <location>
        <begin position="1"/>
        <end position="107"/>
    </location>
</feature>
<evidence type="ECO:0000313" key="3">
    <source>
        <dbReference type="EMBL" id="GEU58629.1"/>
    </source>
</evidence>
<dbReference type="SUPFAM" id="SSF53098">
    <property type="entry name" value="Ribonuclease H-like"/>
    <property type="match status" value="1"/>
</dbReference>
<dbReference type="EMBL" id="BKCJ010004033">
    <property type="protein sequence ID" value="GEU58629.1"/>
    <property type="molecule type" value="Genomic_DNA"/>
</dbReference>